<dbReference type="EMBL" id="LVJI01000041">
    <property type="protein sequence ID" value="OAB42087.1"/>
    <property type="molecule type" value="Genomic_DNA"/>
</dbReference>
<accession>A0A168KJ44</accession>
<dbReference type="Gene3D" id="1.25.40.10">
    <property type="entry name" value="Tetratricopeptide repeat domain"/>
    <property type="match status" value="1"/>
</dbReference>
<dbReference type="PANTHER" id="PTHR45005:SF2">
    <property type="entry name" value="PROTEIN HLB1"/>
    <property type="match status" value="1"/>
</dbReference>
<reference evidence="2 3" key="1">
    <citation type="submission" date="2016-03" db="EMBL/GenBank/DDBJ databases">
        <title>Draft genome sequence of Paenibacillus antarcticus CECT 5836.</title>
        <authorList>
            <person name="Shin S.-K."/>
            <person name="Yi H."/>
        </authorList>
    </citation>
    <scope>NUCLEOTIDE SEQUENCE [LARGE SCALE GENOMIC DNA]</scope>
    <source>
        <strain evidence="2 3">CECT 5836</strain>
    </source>
</reference>
<evidence type="ECO:0000313" key="3">
    <source>
        <dbReference type="Proteomes" id="UP000077355"/>
    </source>
</evidence>
<dbReference type="InterPro" id="IPR011990">
    <property type="entry name" value="TPR-like_helical_dom_sf"/>
</dbReference>
<dbReference type="Pfam" id="PF13289">
    <property type="entry name" value="SIR2_2"/>
    <property type="match status" value="1"/>
</dbReference>
<comment type="caution">
    <text evidence="2">The sequence shown here is derived from an EMBL/GenBank/DDBJ whole genome shotgun (WGS) entry which is preliminary data.</text>
</comment>
<name>A0A168KJ44_9BACL</name>
<dbReference type="InterPro" id="IPR029035">
    <property type="entry name" value="DHS-like_NAD/FAD-binding_dom"/>
</dbReference>
<dbReference type="OrthoDB" id="530017at2"/>
<dbReference type="SUPFAM" id="SSF48452">
    <property type="entry name" value="TPR-like"/>
    <property type="match status" value="1"/>
</dbReference>
<keyword evidence="1" id="KW-0175">Coiled coil</keyword>
<sequence length="381" mass="44138">MNCLTPHERNELLKGYIDKAKINVTHIYLAQLLQEGFVDYILTVNFDNLMLRALAMFNIFPSTYDMAILKDLTTTTFKEKSVVYLHGQSHGLWLLNTPEEMSKVKTIIPRIFDSIKNERPWIFIGYSGEDPVFEHIKKLGRFDNSLYWITYNDESPTPQVERFISDPHTNAFLIKGYDSDSFMLKLNSELGLDQPRIVDKPFTALQDMLQEIVDVDEKEHFQGVKERLEIAKRQVSEAIQQYELGDVIADANSIEIEIDKLKKEIINLTIVKEYDKEKIMSIEEKVKGTNDNTLHELLSGLYYNWGNALNNLVKGKEGEEAEKLYQQAFEKYAKAVEIKPDKHEAYNNWGINLKKLAKSKEGKEAEELYQQAFEKYAKASE</sequence>
<dbReference type="PANTHER" id="PTHR45005">
    <property type="match status" value="1"/>
</dbReference>
<dbReference type="InterPro" id="IPR053277">
    <property type="entry name" value="Endomembrane_traffic_mod"/>
</dbReference>
<organism evidence="2 3">
    <name type="scientific">Paenibacillus antarcticus</name>
    <dbReference type="NCBI Taxonomy" id="253703"/>
    <lineage>
        <taxon>Bacteria</taxon>
        <taxon>Bacillati</taxon>
        <taxon>Bacillota</taxon>
        <taxon>Bacilli</taxon>
        <taxon>Bacillales</taxon>
        <taxon>Paenibacillaceae</taxon>
        <taxon>Paenibacillus</taxon>
    </lineage>
</organism>
<dbReference type="Proteomes" id="UP000077355">
    <property type="component" value="Unassembled WGS sequence"/>
</dbReference>
<keyword evidence="3" id="KW-1185">Reference proteome</keyword>
<proteinExistence type="predicted"/>
<evidence type="ECO:0000256" key="1">
    <source>
        <dbReference type="SAM" id="Coils"/>
    </source>
</evidence>
<dbReference type="AlphaFoldDB" id="A0A168KJ44"/>
<evidence type="ECO:0000313" key="2">
    <source>
        <dbReference type="EMBL" id="OAB42087.1"/>
    </source>
</evidence>
<dbReference type="Gene3D" id="3.40.50.1220">
    <property type="entry name" value="TPP-binding domain"/>
    <property type="match status" value="1"/>
</dbReference>
<gene>
    <name evidence="2" type="ORF">PBAT_20405</name>
</gene>
<feature type="coiled-coil region" evidence="1">
    <location>
        <begin position="221"/>
        <end position="271"/>
    </location>
</feature>
<dbReference type="SUPFAM" id="SSF52467">
    <property type="entry name" value="DHS-like NAD/FAD-binding domain"/>
    <property type="match status" value="1"/>
</dbReference>
<protein>
    <submittedName>
        <fullName evidence="2">Uncharacterized protein</fullName>
    </submittedName>
</protein>